<dbReference type="Gene3D" id="2.40.110.10">
    <property type="entry name" value="Butyryl-CoA Dehydrogenase, subunit A, domain 2"/>
    <property type="match status" value="1"/>
</dbReference>
<dbReference type="OrthoDB" id="107064at2"/>
<dbReference type="AlphaFoldDB" id="A0A556APL3"/>
<comment type="caution">
    <text evidence="1">The sequence shown here is derived from an EMBL/GenBank/DDBJ whole genome shotgun (WGS) entry which is preliminary data.</text>
</comment>
<dbReference type="SUPFAM" id="SSF56645">
    <property type="entry name" value="Acyl-CoA dehydrogenase NM domain-like"/>
    <property type="match status" value="1"/>
</dbReference>
<sequence>MPAHGRCATWCAEPPDARLDVAPAGRHTGSGAEVVLDGRKAWCSGAEWMTHALVSGWNPAGEPVLALVELDQPGVRITGGGWQAVGMARTRSVDVRFTQAGGVQVGQPHAYVRRPGFTHGAAGVAACWYGGACAIAGALRAAVGRRDDPHAEARLGMLDVALAQAGALLRDAAQAIDARPADPCAVQVMRARLAVESAAEQVLLGAPRALGAGPLCKDGALAQRFADLPIYIRQSHAERDLARLGQHIAAQEVDPWQL</sequence>
<gene>
    <name evidence="1" type="ORF">FOZ76_11860</name>
</gene>
<dbReference type="EMBL" id="VLTJ01000023">
    <property type="protein sequence ID" value="TSH94831.1"/>
    <property type="molecule type" value="Genomic_DNA"/>
</dbReference>
<accession>A0A556APL3</accession>
<keyword evidence="2" id="KW-1185">Reference proteome</keyword>
<dbReference type="InterPro" id="IPR009100">
    <property type="entry name" value="AcylCoA_DH/oxidase_NM_dom_sf"/>
</dbReference>
<dbReference type="GO" id="GO:0016627">
    <property type="term" value="F:oxidoreductase activity, acting on the CH-CH group of donors"/>
    <property type="evidence" value="ECO:0007669"/>
    <property type="project" value="InterPro"/>
</dbReference>
<dbReference type="Proteomes" id="UP000318405">
    <property type="component" value="Unassembled WGS sequence"/>
</dbReference>
<evidence type="ECO:0000313" key="2">
    <source>
        <dbReference type="Proteomes" id="UP000318405"/>
    </source>
</evidence>
<reference evidence="1 2" key="1">
    <citation type="submission" date="2019-07" db="EMBL/GenBank/DDBJ databases">
        <title>Qingshengfaniella alkalisoli gen. nov., sp. nov., isolated from saline soil.</title>
        <authorList>
            <person name="Xu L."/>
            <person name="Huang X.-X."/>
            <person name="Sun J.-Q."/>
        </authorList>
    </citation>
    <scope>NUCLEOTIDE SEQUENCE [LARGE SCALE GENOMIC DNA]</scope>
    <source>
        <strain evidence="1 2">DSM 27279</strain>
    </source>
</reference>
<dbReference type="InterPro" id="IPR046373">
    <property type="entry name" value="Acyl-CoA_Oxase/DH_mid-dom_sf"/>
</dbReference>
<name>A0A556APL3_9BURK</name>
<proteinExistence type="predicted"/>
<protein>
    <submittedName>
        <fullName evidence="1">Acyl-CoA dehydrogenase</fullName>
    </submittedName>
</protein>
<organism evidence="1 2">
    <name type="scientific">Verticiella sediminum</name>
    <dbReference type="NCBI Taxonomy" id="1247510"/>
    <lineage>
        <taxon>Bacteria</taxon>
        <taxon>Pseudomonadati</taxon>
        <taxon>Pseudomonadota</taxon>
        <taxon>Betaproteobacteria</taxon>
        <taxon>Burkholderiales</taxon>
        <taxon>Alcaligenaceae</taxon>
        <taxon>Verticiella</taxon>
    </lineage>
</organism>
<evidence type="ECO:0000313" key="1">
    <source>
        <dbReference type="EMBL" id="TSH94831.1"/>
    </source>
</evidence>